<dbReference type="Proteomes" id="UP000282957">
    <property type="component" value="Unassembled WGS sequence"/>
</dbReference>
<accession>A0A437M158</accession>
<dbReference type="EMBL" id="SACL01000011">
    <property type="protein sequence ID" value="RVT91417.1"/>
    <property type="molecule type" value="Genomic_DNA"/>
</dbReference>
<evidence type="ECO:0000313" key="2">
    <source>
        <dbReference type="Proteomes" id="UP000282957"/>
    </source>
</evidence>
<comment type="caution">
    <text evidence="1">The sequence shown here is derived from an EMBL/GenBank/DDBJ whole genome shotgun (WGS) entry which is preliminary data.</text>
</comment>
<evidence type="ECO:0008006" key="3">
    <source>
        <dbReference type="Google" id="ProtNLM"/>
    </source>
</evidence>
<sequence>MPIFFNGRLITTPTVASRVDDSAMFNANPAVGNVLTILGRADAGEPKKALRFGSASEAAAVLRGGELLDAVSRAFGGMTETPGPSEIIAVRVQPATGSTLALKDSGDATVINLASSVYGTLANRLQIAIAAATTRGKKITTKLDSETYEADNVGRQVANIRYSGNAASATVTINSTTLTLSAPTGTTVATLDLATFATVADLVDRISLVSGWTASVADGSGEHPTAGALDFLTGVDAKTADLPLYADLQAVVDWINGTAEPLMTATKVAGAGNVPTNITSSFLAGGSNGNTQVSDWAEALTMLQSEDTQWVVPVSGDAAVHALVAAHVKFMSDVMAKERRAIVGTALSTTDAAAIAAAKAINSDRVGLVHLGVYDYNTAGKLTLFSPYIAAAILGGGFAGVNPGTALTNKALSVRGLERKLRNPTDTDVLLRGGVIPLEDRPTGYFVVQSISTWLTNTNYNRRELSTGAALDYAARALREAMQPIIGKNGNAARLAEAKARATTVLNELARAEPQGLGVLAGDADNPAWKGLKISISGDVLRLEVQASPVIPINYIPIVIFAQPYSGSVAA</sequence>
<dbReference type="RefSeq" id="WP_127789835.1">
    <property type="nucleotide sequence ID" value="NZ_SACL01000011.1"/>
</dbReference>
<gene>
    <name evidence="1" type="ORF">EOD42_22440</name>
</gene>
<proteinExistence type="predicted"/>
<evidence type="ECO:0000313" key="1">
    <source>
        <dbReference type="EMBL" id="RVT91417.1"/>
    </source>
</evidence>
<reference evidence="1 2" key="1">
    <citation type="submission" date="2019-01" db="EMBL/GenBank/DDBJ databases">
        <authorList>
            <person name="Chen W.-M."/>
        </authorList>
    </citation>
    <scope>NUCLEOTIDE SEQUENCE [LARGE SCALE GENOMIC DNA]</scope>
    <source>
        <strain evidence="1 2">CCP-6</strain>
    </source>
</reference>
<organism evidence="1 2">
    <name type="scientific">Rhodovarius crocodyli</name>
    <dbReference type="NCBI Taxonomy" id="1979269"/>
    <lineage>
        <taxon>Bacteria</taxon>
        <taxon>Pseudomonadati</taxon>
        <taxon>Pseudomonadota</taxon>
        <taxon>Alphaproteobacteria</taxon>
        <taxon>Acetobacterales</taxon>
        <taxon>Roseomonadaceae</taxon>
        <taxon>Rhodovarius</taxon>
    </lineage>
</organism>
<protein>
    <recommendedName>
        <fullName evidence="3">Phage tail protein</fullName>
    </recommendedName>
</protein>
<keyword evidence="2" id="KW-1185">Reference proteome</keyword>
<name>A0A437M158_9PROT</name>
<dbReference type="OrthoDB" id="7374774at2"/>
<dbReference type="AlphaFoldDB" id="A0A437M158"/>